<dbReference type="InterPro" id="IPR001789">
    <property type="entry name" value="Sig_transdc_resp-reg_receiver"/>
</dbReference>
<dbReference type="RefSeq" id="WP_011368852.1">
    <property type="nucleotide sequence ID" value="NC_007519.1"/>
</dbReference>
<evidence type="ECO:0000259" key="8">
    <source>
        <dbReference type="PROSITE" id="PS50110"/>
    </source>
</evidence>
<dbReference type="SMART" id="SM00448">
    <property type="entry name" value="REC"/>
    <property type="match status" value="1"/>
</dbReference>
<dbReference type="Proteomes" id="UP000002710">
    <property type="component" value="Chromosome"/>
</dbReference>
<dbReference type="STRING" id="207559.Dde_3097"/>
<dbReference type="HOGENOM" id="CLU_000445_0_3_7"/>
<evidence type="ECO:0000256" key="1">
    <source>
        <dbReference type="ARBA" id="ARBA00022741"/>
    </source>
</evidence>
<dbReference type="FunFam" id="3.40.50.300:FF:000006">
    <property type="entry name" value="DNA-binding transcriptional regulator NtrC"/>
    <property type="match status" value="1"/>
</dbReference>
<dbReference type="SUPFAM" id="SSF46689">
    <property type="entry name" value="Homeodomain-like"/>
    <property type="match status" value="1"/>
</dbReference>
<dbReference type="PROSITE" id="PS50045">
    <property type="entry name" value="SIGMA54_INTERACT_4"/>
    <property type="match status" value="1"/>
</dbReference>
<dbReference type="InterPro" id="IPR009057">
    <property type="entry name" value="Homeodomain-like_sf"/>
</dbReference>
<dbReference type="Gene3D" id="1.10.8.60">
    <property type="match status" value="1"/>
</dbReference>
<dbReference type="eggNOG" id="COG2204">
    <property type="taxonomic scope" value="Bacteria"/>
</dbReference>
<evidence type="ECO:0000259" key="7">
    <source>
        <dbReference type="PROSITE" id="PS50045"/>
    </source>
</evidence>
<dbReference type="InterPro" id="IPR003593">
    <property type="entry name" value="AAA+_ATPase"/>
</dbReference>
<dbReference type="KEGG" id="dde:Dde_3097"/>
<comment type="caution">
    <text evidence="5">Lacks conserved residue(s) required for the propagation of feature annotation.</text>
</comment>
<dbReference type="GO" id="GO:0006355">
    <property type="term" value="P:regulation of DNA-templated transcription"/>
    <property type="evidence" value="ECO:0007669"/>
    <property type="project" value="InterPro"/>
</dbReference>
<dbReference type="SUPFAM" id="SSF52540">
    <property type="entry name" value="P-loop containing nucleoside triphosphate hydrolases"/>
    <property type="match status" value="1"/>
</dbReference>
<dbReference type="EMBL" id="CP000112">
    <property type="protein sequence ID" value="ABB39891.1"/>
    <property type="molecule type" value="Genomic_DNA"/>
</dbReference>
<keyword evidence="2" id="KW-0067">ATP-binding</keyword>
<dbReference type="GO" id="GO:0005524">
    <property type="term" value="F:ATP binding"/>
    <property type="evidence" value="ECO:0007669"/>
    <property type="project" value="UniProtKB-KW"/>
</dbReference>
<proteinExistence type="predicted"/>
<evidence type="ECO:0000313" key="10">
    <source>
        <dbReference type="Proteomes" id="UP000002710"/>
    </source>
</evidence>
<dbReference type="PANTHER" id="PTHR32071">
    <property type="entry name" value="TRANSCRIPTIONAL REGULATORY PROTEIN"/>
    <property type="match status" value="1"/>
</dbReference>
<dbReference type="SUPFAM" id="SSF52172">
    <property type="entry name" value="CheY-like"/>
    <property type="match status" value="1"/>
</dbReference>
<dbReference type="InterPro" id="IPR011006">
    <property type="entry name" value="CheY-like_superfamily"/>
</dbReference>
<dbReference type="Pfam" id="PF00158">
    <property type="entry name" value="Sigma54_activat"/>
    <property type="match status" value="1"/>
</dbReference>
<dbReference type="InterPro" id="IPR025944">
    <property type="entry name" value="Sigma_54_int_dom_CS"/>
</dbReference>
<feature type="region of interest" description="Disordered" evidence="6">
    <location>
        <begin position="390"/>
        <end position="457"/>
    </location>
</feature>
<dbReference type="InterPro" id="IPR058031">
    <property type="entry name" value="AAA_lid_NorR"/>
</dbReference>
<dbReference type="Gene3D" id="1.10.10.60">
    <property type="entry name" value="Homeodomain-like"/>
    <property type="match status" value="1"/>
</dbReference>
<keyword evidence="10" id="KW-1185">Reference proteome</keyword>
<dbReference type="AlphaFoldDB" id="Q30WQ5"/>
<evidence type="ECO:0000256" key="4">
    <source>
        <dbReference type="ARBA" id="ARBA00023163"/>
    </source>
</evidence>
<dbReference type="GO" id="GO:0000160">
    <property type="term" value="P:phosphorelay signal transduction system"/>
    <property type="evidence" value="ECO:0007669"/>
    <property type="project" value="InterPro"/>
</dbReference>
<evidence type="ECO:0000313" key="9">
    <source>
        <dbReference type="EMBL" id="ABB39891.1"/>
    </source>
</evidence>
<keyword evidence="4" id="KW-0804">Transcription</keyword>
<dbReference type="CDD" id="cd00009">
    <property type="entry name" value="AAA"/>
    <property type="match status" value="1"/>
</dbReference>
<dbReference type="Pfam" id="PF25601">
    <property type="entry name" value="AAA_lid_14"/>
    <property type="match status" value="1"/>
</dbReference>
<dbReference type="SMART" id="SM00382">
    <property type="entry name" value="AAA"/>
    <property type="match status" value="1"/>
</dbReference>
<dbReference type="InterPro" id="IPR027417">
    <property type="entry name" value="P-loop_NTPase"/>
</dbReference>
<evidence type="ECO:0000256" key="2">
    <source>
        <dbReference type="ARBA" id="ARBA00022840"/>
    </source>
</evidence>
<accession>Q30WQ5</accession>
<organism evidence="9 10">
    <name type="scientific">Oleidesulfovibrio alaskensis (strain ATCC BAA-1058 / DSM 17464 / G20)</name>
    <name type="common">Desulfovibrio alaskensis</name>
    <dbReference type="NCBI Taxonomy" id="207559"/>
    <lineage>
        <taxon>Bacteria</taxon>
        <taxon>Pseudomonadati</taxon>
        <taxon>Thermodesulfobacteriota</taxon>
        <taxon>Desulfovibrionia</taxon>
        <taxon>Desulfovibrionales</taxon>
        <taxon>Desulfovibrionaceae</taxon>
        <taxon>Oleidesulfovibrio</taxon>
    </lineage>
</organism>
<dbReference type="PROSITE" id="PS50110">
    <property type="entry name" value="RESPONSE_REGULATORY"/>
    <property type="match status" value="1"/>
</dbReference>
<evidence type="ECO:0000256" key="6">
    <source>
        <dbReference type="SAM" id="MobiDB-lite"/>
    </source>
</evidence>
<dbReference type="PROSITE" id="PS00675">
    <property type="entry name" value="SIGMA54_INTERACT_1"/>
    <property type="match status" value="1"/>
</dbReference>
<dbReference type="PANTHER" id="PTHR32071:SF113">
    <property type="entry name" value="ALGINATE BIOSYNTHESIS TRANSCRIPTIONAL REGULATORY PROTEIN ALGB"/>
    <property type="match status" value="1"/>
</dbReference>
<dbReference type="InterPro" id="IPR002078">
    <property type="entry name" value="Sigma_54_int"/>
</dbReference>
<keyword evidence="1" id="KW-0547">Nucleotide-binding</keyword>
<dbReference type="Gene3D" id="3.40.50.300">
    <property type="entry name" value="P-loop containing nucleotide triphosphate hydrolases"/>
    <property type="match status" value="1"/>
</dbReference>
<protein>
    <submittedName>
        <fullName evidence="9">Putative two component, sigma54 specific, transcriptional regulator</fullName>
    </submittedName>
</protein>
<gene>
    <name evidence="9" type="ordered locus">Dde_3097</name>
</gene>
<dbReference type="Gene3D" id="3.40.50.2300">
    <property type="match status" value="1"/>
</dbReference>
<reference evidence="9 10" key="1">
    <citation type="journal article" date="2011" name="J. Bacteriol.">
        <title>Complete genome sequence and updated annotation of Desulfovibrio alaskensis G20.</title>
        <authorList>
            <person name="Hauser L.J."/>
            <person name="Land M.L."/>
            <person name="Brown S.D."/>
            <person name="Larimer F."/>
            <person name="Keller K.L."/>
            <person name="Rapp-Giles B.J."/>
            <person name="Price M.N."/>
            <person name="Lin M."/>
            <person name="Bruce D.C."/>
            <person name="Detter J.C."/>
            <person name="Tapia R."/>
            <person name="Han C.S."/>
            <person name="Goodwin L.A."/>
            <person name="Cheng J.F."/>
            <person name="Pitluck S."/>
            <person name="Copeland A."/>
            <person name="Lucas S."/>
            <person name="Nolan M."/>
            <person name="Lapidus A.L."/>
            <person name="Palumbo A.V."/>
            <person name="Wall J.D."/>
        </authorList>
    </citation>
    <scope>NUCLEOTIDE SEQUENCE [LARGE SCALE GENOMIC DNA]</scope>
    <source>
        <strain evidence="10">ATCC BAA 1058 / DSM 17464 / G20</strain>
    </source>
</reference>
<dbReference type="CDD" id="cd00156">
    <property type="entry name" value="REC"/>
    <property type="match status" value="1"/>
</dbReference>
<name>Q30WQ5_OLEA2</name>
<dbReference type="InterPro" id="IPR025662">
    <property type="entry name" value="Sigma_54_int_dom_ATP-bd_1"/>
</dbReference>
<feature type="domain" description="Response regulatory" evidence="8">
    <location>
        <begin position="3"/>
        <end position="117"/>
    </location>
</feature>
<dbReference type="PROSITE" id="PS00688">
    <property type="entry name" value="SIGMA54_INTERACT_3"/>
    <property type="match status" value="1"/>
</dbReference>
<keyword evidence="3" id="KW-0805">Transcription regulation</keyword>
<evidence type="ECO:0000256" key="5">
    <source>
        <dbReference type="PROSITE-ProRule" id="PRU00169"/>
    </source>
</evidence>
<evidence type="ECO:0000256" key="3">
    <source>
        <dbReference type="ARBA" id="ARBA00023015"/>
    </source>
</evidence>
<feature type="domain" description="Sigma-54 factor interaction" evidence="7">
    <location>
        <begin position="137"/>
        <end position="366"/>
    </location>
</feature>
<sequence>MAQILLVDADSGFAHMLGAIIEGLGHRVHHAASLREGRALAAAAETDVVYLHVQLPDGSGTTAVESFRSAPGRPEVVLLTDHGDPDTAEEAIRMGVWEYVEKSSPADRIILPLLRALDYRGRRPSRRSTASLKRDDIIGSSRALQKCLDTVSEAAFSDASVLLFGETGAGKEVFARAIHDNSHRAGGPFVAVDCASLTRTLAGSILFGHRKGAFTGAEQNKDGLVLQAHRGTLFLDEVGELPLSMQKLFLRVLQEHRFRPVGGRNEVTSDFRLIAATNRDLEKMVSQGTFRSDLLYRMRTIVMHLPPLRSRTEDITELADHYLQRMCGKYGVPHKSMAPDLQETLRAYAWPGNVRELIHTLERAVLAAQDEPRLFARHLPDHVRISTARAALQQRRTDSTAAAQPSRDEDTASGAPESRPQAPRPCHTCGTLPESYGTPAVQPESTGQGLPHLHDTAGHNAAVPQEKHPLSPDHSPLPPFFTFRDNMFRDYLRELLRRTDNDIAAACAMSGLSRSYLYDLLRRHGLRNGGTTSGS</sequence>
<dbReference type="Pfam" id="PF00072">
    <property type="entry name" value="Response_reg"/>
    <property type="match status" value="1"/>
</dbReference>